<feature type="domain" description="ABC transporter" evidence="7">
    <location>
        <begin position="8"/>
        <end position="230"/>
    </location>
</feature>
<dbReference type="GO" id="GO:0005886">
    <property type="term" value="C:plasma membrane"/>
    <property type="evidence" value="ECO:0007669"/>
    <property type="project" value="TreeGrafter"/>
</dbReference>
<dbReference type="PATRIC" id="fig|69279.3.peg.405"/>
<evidence type="ECO:0000313" key="8">
    <source>
        <dbReference type="EMBL" id="EXL10624.1"/>
    </source>
</evidence>
<dbReference type="InterPro" id="IPR003593">
    <property type="entry name" value="AAA+_ATPase"/>
</dbReference>
<dbReference type="RefSeq" id="WP_035022627.1">
    <property type="nucleotide sequence ID" value="NZ_KK073877.1"/>
</dbReference>
<keyword evidence="2" id="KW-1003">Cell membrane</keyword>
<keyword evidence="1" id="KW-0813">Transport</keyword>
<dbReference type="eggNOG" id="COG1136">
    <property type="taxonomic scope" value="Bacteria"/>
</dbReference>
<dbReference type="Proteomes" id="UP000019849">
    <property type="component" value="Unassembled WGS sequence"/>
</dbReference>
<dbReference type="GO" id="GO:0016887">
    <property type="term" value="F:ATP hydrolysis activity"/>
    <property type="evidence" value="ECO:0007669"/>
    <property type="project" value="InterPro"/>
</dbReference>
<keyword evidence="3" id="KW-0547">Nucleotide-binding</keyword>
<dbReference type="InterPro" id="IPR027417">
    <property type="entry name" value="P-loop_NTPase"/>
</dbReference>
<evidence type="ECO:0000256" key="6">
    <source>
        <dbReference type="ARBA" id="ARBA00038388"/>
    </source>
</evidence>
<dbReference type="GO" id="GO:0005524">
    <property type="term" value="F:ATP binding"/>
    <property type="evidence" value="ECO:0007669"/>
    <property type="project" value="UniProtKB-KW"/>
</dbReference>
<gene>
    <name evidence="8" type="ORF">BG36_02000</name>
</gene>
<dbReference type="InterPro" id="IPR015854">
    <property type="entry name" value="ABC_transpr_LolD-like"/>
</dbReference>
<dbReference type="Pfam" id="PF00005">
    <property type="entry name" value="ABC_tran"/>
    <property type="match status" value="1"/>
</dbReference>
<evidence type="ECO:0000256" key="5">
    <source>
        <dbReference type="ARBA" id="ARBA00022967"/>
    </source>
</evidence>
<evidence type="ECO:0000313" key="9">
    <source>
        <dbReference type="Proteomes" id="UP000019849"/>
    </source>
</evidence>
<comment type="caution">
    <text evidence="8">The sequence shown here is derived from an EMBL/GenBank/DDBJ whole genome shotgun (WGS) entry which is preliminary data.</text>
</comment>
<dbReference type="SMART" id="SM00382">
    <property type="entry name" value="AAA"/>
    <property type="match status" value="1"/>
</dbReference>
<dbReference type="FunFam" id="3.40.50.300:FF:000032">
    <property type="entry name" value="Export ABC transporter ATP-binding protein"/>
    <property type="match status" value="1"/>
</dbReference>
<reference evidence="8 9" key="1">
    <citation type="submission" date="2014-02" db="EMBL/GenBank/DDBJ databases">
        <title>Aquamicrobium defluvii Genome sequencing.</title>
        <authorList>
            <person name="Wang X."/>
        </authorList>
    </citation>
    <scope>NUCLEOTIDE SEQUENCE [LARGE SCALE GENOMIC DNA]</scope>
    <source>
        <strain evidence="8 9">W13Z1</strain>
    </source>
</reference>
<evidence type="ECO:0000259" key="7">
    <source>
        <dbReference type="PROSITE" id="PS50893"/>
    </source>
</evidence>
<dbReference type="PROSITE" id="PS50893">
    <property type="entry name" value="ABC_TRANSPORTER_2"/>
    <property type="match status" value="1"/>
</dbReference>
<dbReference type="InterPro" id="IPR003439">
    <property type="entry name" value="ABC_transporter-like_ATP-bd"/>
</dbReference>
<dbReference type="InterPro" id="IPR017871">
    <property type="entry name" value="ABC_transporter-like_CS"/>
</dbReference>
<dbReference type="EMBL" id="JENY01000001">
    <property type="protein sequence ID" value="EXL10624.1"/>
    <property type="molecule type" value="Genomic_DNA"/>
</dbReference>
<evidence type="ECO:0000256" key="4">
    <source>
        <dbReference type="ARBA" id="ARBA00022840"/>
    </source>
</evidence>
<dbReference type="PANTHER" id="PTHR24220:SF86">
    <property type="entry name" value="ABC TRANSPORTER ABCH.1"/>
    <property type="match status" value="1"/>
</dbReference>
<organism evidence="8 9">
    <name type="scientific">Aquamicrobium defluvii</name>
    <dbReference type="NCBI Taxonomy" id="69279"/>
    <lineage>
        <taxon>Bacteria</taxon>
        <taxon>Pseudomonadati</taxon>
        <taxon>Pseudomonadota</taxon>
        <taxon>Alphaproteobacteria</taxon>
        <taxon>Hyphomicrobiales</taxon>
        <taxon>Phyllobacteriaceae</taxon>
        <taxon>Aquamicrobium</taxon>
    </lineage>
</organism>
<dbReference type="GO" id="GO:0022857">
    <property type="term" value="F:transmembrane transporter activity"/>
    <property type="evidence" value="ECO:0007669"/>
    <property type="project" value="UniProtKB-ARBA"/>
</dbReference>
<dbReference type="AlphaFoldDB" id="A0A011TG59"/>
<evidence type="ECO:0000256" key="2">
    <source>
        <dbReference type="ARBA" id="ARBA00022519"/>
    </source>
</evidence>
<keyword evidence="4" id="KW-0067">ATP-binding</keyword>
<dbReference type="PANTHER" id="PTHR24220">
    <property type="entry name" value="IMPORT ATP-BINDING PROTEIN"/>
    <property type="match status" value="1"/>
</dbReference>
<dbReference type="GO" id="GO:0098796">
    <property type="term" value="C:membrane protein complex"/>
    <property type="evidence" value="ECO:0007669"/>
    <property type="project" value="UniProtKB-ARBA"/>
</dbReference>
<dbReference type="SUPFAM" id="SSF52540">
    <property type="entry name" value="P-loop containing nucleoside triphosphate hydrolases"/>
    <property type="match status" value="1"/>
</dbReference>
<comment type="similarity">
    <text evidence="6">Belongs to the ABC transporter superfamily. Macrolide exporter (TC 3.A.1.122) family.</text>
</comment>
<dbReference type="STRING" id="69279.BG36_02000"/>
<dbReference type="PROSITE" id="PS00211">
    <property type="entry name" value="ABC_TRANSPORTER_1"/>
    <property type="match status" value="1"/>
</dbReference>
<name>A0A011TG59_9HYPH</name>
<sequence>MALGDILIEVSGVAKHFGEGETRVDALRAVDLAVRAGEVVALLGPSGSGKTTLLNIIGCILAPSAGRVVLDGEPVFDGKWLRRDLRRLRLDKIGFTFQAHNLLPFLTAEENVAVVLDLAGLTAEDGRARARELLDYLEVGHRAKVKPALLSGGEAQRVAIARALANRPRIILADEPTAALDGARAGLVMDLLRKLAVEQEACIVTVTHDEKIFDRFDRLIHLRDGRLAAA</sequence>
<keyword evidence="2" id="KW-0997">Cell inner membrane</keyword>
<protein>
    <submittedName>
        <fullName evidence="8">ABC transporter</fullName>
    </submittedName>
</protein>
<dbReference type="InterPro" id="IPR017911">
    <property type="entry name" value="MacB-like_ATP-bd"/>
</dbReference>
<keyword evidence="5" id="KW-1278">Translocase</keyword>
<proteinExistence type="inferred from homology"/>
<evidence type="ECO:0000256" key="3">
    <source>
        <dbReference type="ARBA" id="ARBA00022741"/>
    </source>
</evidence>
<dbReference type="Gene3D" id="3.40.50.300">
    <property type="entry name" value="P-loop containing nucleotide triphosphate hydrolases"/>
    <property type="match status" value="1"/>
</dbReference>
<dbReference type="CDD" id="cd03255">
    <property type="entry name" value="ABC_MJ0796_LolCDE_FtsE"/>
    <property type="match status" value="1"/>
</dbReference>
<dbReference type="HOGENOM" id="CLU_000604_1_22_5"/>
<evidence type="ECO:0000256" key="1">
    <source>
        <dbReference type="ARBA" id="ARBA00022448"/>
    </source>
</evidence>
<keyword evidence="2" id="KW-0472">Membrane</keyword>
<accession>A0A011TG59</accession>